<dbReference type="Proteomes" id="UP000006408">
    <property type="component" value="Unassembled WGS sequence"/>
</dbReference>
<keyword evidence="3" id="KW-1185">Reference proteome</keyword>
<accession>C4FHC9</accession>
<organism evidence="2 3">
    <name type="scientific">Bifidobacterium angulatum DSM 20098 = JCM 7096</name>
    <dbReference type="NCBI Taxonomy" id="518635"/>
    <lineage>
        <taxon>Bacteria</taxon>
        <taxon>Bacillati</taxon>
        <taxon>Actinomycetota</taxon>
        <taxon>Actinomycetes</taxon>
        <taxon>Bifidobacteriales</taxon>
        <taxon>Bifidobacteriaceae</taxon>
        <taxon>Bifidobacterium</taxon>
    </lineage>
</organism>
<comment type="caution">
    <text evidence="2">The sequence shown here is derived from an EMBL/GenBank/DDBJ whole genome shotgun (WGS) entry which is preliminary data.</text>
</comment>
<feature type="region of interest" description="Disordered" evidence="1">
    <location>
        <begin position="31"/>
        <end position="55"/>
    </location>
</feature>
<sequence>MTDGAQYSQTLHERSVLTANMCLEAQQRTTRPLVFNSPPPWTFSALKGPTKRQSR</sequence>
<protein>
    <submittedName>
        <fullName evidence="2">Uncharacterized protein</fullName>
    </submittedName>
</protein>
<dbReference type="EMBL" id="ABYS02000013">
    <property type="protein sequence ID" value="EEP20442.1"/>
    <property type="molecule type" value="Genomic_DNA"/>
</dbReference>
<evidence type="ECO:0000313" key="3">
    <source>
        <dbReference type="Proteomes" id="UP000006408"/>
    </source>
</evidence>
<evidence type="ECO:0000256" key="1">
    <source>
        <dbReference type="SAM" id="MobiDB-lite"/>
    </source>
</evidence>
<dbReference type="HOGENOM" id="CLU_3022794_0_0_11"/>
<dbReference type="RefSeq" id="WP_003827729.1">
    <property type="nucleotide sequence ID" value="NZ_AP012322.1"/>
</dbReference>
<reference evidence="2" key="1">
    <citation type="submission" date="2009-04" db="EMBL/GenBank/DDBJ databases">
        <authorList>
            <person name="Weinstock G."/>
            <person name="Sodergren E."/>
            <person name="Clifton S."/>
            <person name="Fulton L."/>
            <person name="Fulton B."/>
            <person name="Courtney L."/>
            <person name="Fronick C."/>
            <person name="Harrison M."/>
            <person name="Strong C."/>
            <person name="Farmer C."/>
            <person name="Delahaunty K."/>
            <person name="Markovic C."/>
            <person name="Hall O."/>
            <person name="Minx P."/>
            <person name="Tomlinson C."/>
            <person name="Mitreva M."/>
            <person name="Nelson J."/>
            <person name="Hou S."/>
            <person name="Wollam A."/>
            <person name="Pepin K.H."/>
            <person name="Johnson M."/>
            <person name="Bhonagiri V."/>
            <person name="Nash W.E."/>
            <person name="Warren W."/>
            <person name="Chinwalla A."/>
            <person name="Mardis E.R."/>
            <person name="Wilson R.K."/>
        </authorList>
    </citation>
    <scope>NUCLEOTIDE SEQUENCE [LARGE SCALE GENOMIC DNA]</scope>
    <source>
        <strain evidence="2">DSM 20098</strain>
    </source>
</reference>
<dbReference type="GeneID" id="52017120"/>
<proteinExistence type="predicted"/>
<evidence type="ECO:0000313" key="2">
    <source>
        <dbReference type="EMBL" id="EEP20442.1"/>
    </source>
</evidence>
<name>C4FHC9_9BIFI</name>
<gene>
    <name evidence="2" type="ORF">BIFANG_03765</name>
</gene>
<dbReference type="AlphaFoldDB" id="C4FHC9"/>